<protein>
    <submittedName>
        <fullName evidence="2">Uncharacterized protein</fullName>
    </submittedName>
</protein>
<dbReference type="Gene3D" id="1.20.120.230">
    <property type="entry name" value="Alpha-catenin/vinculin-like"/>
    <property type="match status" value="1"/>
</dbReference>
<accession>A0ABR4MXD5</accession>
<evidence type="ECO:0000256" key="1">
    <source>
        <dbReference type="SAM" id="MobiDB-lite"/>
    </source>
</evidence>
<proteinExistence type="predicted"/>
<dbReference type="EMBL" id="JADGIZ020000083">
    <property type="protein sequence ID" value="KAL2911936.1"/>
    <property type="molecule type" value="Genomic_DNA"/>
</dbReference>
<dbReference type="Proteomes" id="UP001527925">
    <property type="component" value="Unassembled WGS sequence"/>
</dbReference>
<feature type="compositionally biased region" description="Acidic residues" evidence="1">
    <location>
        <begin position="45"/>
        <end position="91"/>
    </location>
</feature>
<name>A0ABR4MXD5_9FUNG</name>
<organism evidence="2 3">
    <name type="scientific">Polyrhizophydium stewartii</name>
    <dbReference type="NCBI Taxonomy" id="2732419"/>
    <lineage>
        <taxon>Eukaryota</taxon>
        <taxon>Fungi</taxon>
        <taxon>Fungi incertae sedis</taxon>
        <taxon>Chytridiomycota</taxon>
        <taxon>Chytridiomycota incertae sedis</taxon>
        <taxon>Chytridiomycetes</taxon>
        <taxon>Rhizophydiales</taxon>
        <taxon>Rhizophydiales incertae sedis</taxon>
        <taxon>Polyrhizophydium</taxon>
    </lineage>
</organism>
<gene>
    <name evidence="2" type="ORF">HK105_208600</name>
</gene>
<evidence type="ECO:0000313" key="2">
    <source>
        <dbReference type="EMBL" id="KAL2911936.1"/>
    </source>
</evidence>
<feature type="compositionally biased region" description="Low complexity" evidence="1">
    <location>
        <begin position="357"/>
        <end position="376"/>
    </location>
</feature>
<feature type="region of interest" description="Disordered" evidence="1">
    <location>
        <begin position="346"/>
        <end position="384"/>
    </location>
</feature>
<sequence>MAGALVFVLSNTGVFFVAKIDAVEFEPLPAAALPPLPPDALDALDAPDSDAPDSDAPDSDAPDSDAPDSDAPDSDAPDSDAPDSDAPDSDAADLAAAGRQLEEQRTSAEAPEPDAVSDGPAPADDSLRFSLLVPMDEHSAAIFSSARQQGPLLTADTAAAAVAAAAAAADALATPPLSPPKDAPSLSSSISAIAARRRRYRERNWDMMKDLSGLMQLLSAKNDELLSQHSLLAASGLAPPAQAFLDHKADYIHTARDIYDISSNIVASWKPSAAACSNSHIASDLARALTKVEALSLQLRTVTSRKENDPTDRDTEAQVLSCASNLVDAAQGALRGLEAAQLRLAGDDDDDHDDAASDATSRSASALSAAAAAAGAPSVMLTRR</sequence>
<reference evidence="2 3" key="1">
    <citation type="submission" date="2023-09" db="EMBL/GenBank/DDBJ databases">
        <title>Pangenome analysis of Batrachochytrium dendrobatidis and related Chytrids.</title>
        <authorList>
            <person name="Yacoub M.N."/>
            <person name="Stajich J.E."/>
            <person name="James T.Y."/>
        </authorList>
    </citation>
    <scope>NUCLEOTIDE SEQUENCE [LARGE SCALE GENOMIC DNA]</scope>
    <source>
        <strain evidence="2 3">JEL0888</strain>
    </source>
</reference>
<keyword evidence="3" id="KW-1185">Reference proteome</keyword>
<comment type="caution">
    <text evidence="2">The sequence shown here is derived from an EMBL/GenBank/DDBJ whole genome shotgun (WGS) entry which is preliminary data.</text>
</comment>
<feature type="region of interest" description="Disordered" evidence="1">
    <location>
        <begin position="30"/>
        <end position="123"/>
    </location>
</feature>
<evidence type="ECO:0000313" key="3">
    <source>
        <dbReference type="Proteomes" id="UP001527925"/>
    </source>
</evidence>